<dbReference type="Proteomes" id="UP000006727">
    <property type="component" value="Chromosome 2"/>
</dbReference>
<accession>A0A7I4D5E3</accession>
<dbReference type="RefSeq" id="XP_024367788.1">
    <property type="nucleotide sequence ID" value="XM_024512020.2"/>
</dbReference>
<dbReference type="GeneID" id="112278470"/>
<dbReference type="InterPro" id="IPR003657">
    <property type="entry name" value="WRKY_dom"/>
</dbReference>
<reference evidence="8 9" key="1">
    <citation type="journal article" date="2008" name="Science">
        <title>The Physcomitrella genome reveals evolutionary insights into the conquest of land by plants.</title>
        <authorList>
            <person name="Rensing S."/>
            <person name="Lang D."/>
            <person name="Zimmer A."/>
            <person name="Terry A."/>
            <person name="Salamov A."/>
            <person name="Shapiro H."/>
            <person name="Nishiyama T."/>
            <person name="Perroud P.-F."/>
            <person name="Lindquist E."/>
            <person name="Kamisugi Y."/>
            <person name="Tanahashi T."/>
            <person name="Sakakibara K."/>
            <person name="Fujita T."/>
            <person name="Oishi K."/>
            <person name="Shin-I T."/>
            <person name="Kuroki Y."/>
            <person name="Toyoda A."/>
            <person name="Suzuki Y."/>
            <person name="Hashimoto A."/>
            <person name="Yamaguchi K."/>
            <person name="Sugano A."/>
            <person name="Kohara Y."/>
            <person name="Fujiyama A."/>
            <person name="Anterola A."/>
            <person name="Aoki S."/>
            <person name="Ashton N."/>
            <person name="Barbazuk W.B."/>
            <person name="Barker E."/>
            <person name="Bennetzen J."/>
            <person name="Bezanilla M."/>
            <person name="Blankenship R."/>
            <person name="Cho S.H."/>
            <person name="Dutcher S."/>
            <person name="Estelle M."/>
            <person name="Fawcett J.A."/>
            <person name="Gundlach H."/>
            <person name="Hanada K."/>
            <person name="Heyl A."/>
            <person name="Hicks K.A."/>
            <person name="Hugh J."/>
            <person name="Lohr M."/>
            <person name="Mayer K."/>
            <person name="Melkozernov A."/>
            <person name="Murata T."/>
            <person name="Nelson D."/>
            <person name="Pils B."/>
            <person name="Prigge M."/>
            <person name="Reiss B."/>
            <person name="Renner T."/>
            <person name="Rombauts S."/>
            <person name="Rushton P."/>
            <person name="Sanderfoot A."/>
            <person name="Schween G."/>
            <person name="Shiu S.-H."/>
            <person name="Stueber K."/>
            <person name="Theodoulou F.L."/>
            <person name="Tu H."/>
            <person name="Van de Peer Y."/>
            <person name="Verrier P.J."/>
            <person name="Waters E."/>
            <person name="Wood A."/>
            <person name="Yang L."/>
            <person name="Cove D."/>
            <person name="Cuming A."/>
            <person name="Hasebe M."/>
            <person name="Lucas S."/>
            <person name="Mishler D.B."/>
            <person name="Reski R."/>
            <person name="Grigoriev I."/>
            <person name="Quatrano R.S."/>
            <person name="Boore J.L."/>
        </authorList>
    </citation>
    <scope>NUCLEOTIDE SEQUENCE [LARGE SCALE GENOMIC DNA]</scope>
    <source>
        <strain evidence="8 9">cv. Gransden 2004</strain>
    </source>
</reference>
<evidence type="ECO:0000256" key="1">
    <source>
        <dbReference type="ARBA" id="ARBA00004123"/>
    </source>
</evidence>
<dbReference type="Pfam" id="PF03106">
    <property type="entry name" value="WRKY"/>
    <property type="match status" value="1"/>
</dbReference>
<feature type="compositionally biased region" description="Low complexity" evidence="6">
    <location>
        <begin position="534"/>
        <end position="545"/>
    </location>
</feature>
<dbReference type="Gramene" id="Pp3c2_32160V3.8">
    <property type="protein sequence ID" value="Pp3c2_32160V3.8"/>
    <property type="gene ID" value="Pp3c2_32160"/>
</dbReference>
<feature type="domain" description="WRKY" evidence="7">
    <location>
        <begin position="316"/>
        <end position="381"/>
    </location>
</feature>
<dbReference type="GO" id="GO:0003700">
    <property type="term" value="F:DNA-binding transcription factor activity"/>
    <property type="evidence" value="ECO:0000318"/>
    <property type="project" value="GO_Central"/>
</dbReference>
<evidence type="ECO:0000313" key="8">
    <source>
        <dbReference type="EnsemblPlants" id="Pp3c2_32160V3.10"/>
    </source>
</evidence>
<dbReference type="SUPFAM" id="SSF118290">
    <property type="entry name" value="WRKY DNA-binding domain"/>
    <property type="match status" value="1"/>
</dbReference>
<name>A0A7I4D5E3_PHYPA</name>
<proteinExistence type="predicted"/>
<dbReference type="EMBL" id="ABEU02000002">
    <property type="status" value="NOT_ANNOTATED_CDS"/>
    <property type="molecule type" value="Genomic_DNA"/>
</dbReference>
<dbReference type="GO" id="GO:0000976">
    <property type="term" value="F:transcription cis-regulatory region binding"/>
    <property type="evidence" value="ECO:0000318"/>
    <property type="project" value="GO_Central"/>
</dbReference>
<sequence length="584" mass="63957">MDPEGRGSAGSGSGQPEKDVPGVGSGTEDEGFSGGGFVSSPQRGSTSSFADAAPSFADMDSTWQMLGSAEFDQPEAHAPWWDNRQQRYQQRNDLSNIEQLAGSSSFPRDLEELPNACQLRGHVAPGLDAFEGSSHFTQYQGLVRQESLNLITAQIARDHEIERYSQEELRGFRDEMERFLFDQSDSLTLPNLEPQYFGTSGTSGTNPDPLGYADTPVPEVSSLSIGPDTEVDLSDASTRDSQGASEVSSPGSKRKLEGVSADHAGDPNYDGNSPRIRQRVQSSNDTLQEYKGKGLKVINSPAGRSPQSRIAIQTRTEVDVIDDGYKWRKYGQKPVKNSVHPRNYYKCTTANCPVRKRVERCTDDPSHVLTTYDGTHTHPETSPQTTDGSNPPRNVGCNLERMVDEDVSTSSAPVTPLGPPRVPSNYWPVQPNGLANLLLAGSQLPDQRRWSHPAAQQIFRLQFQTQYPLLFNMLNLMRTFPRARPPLVDPRMSPRLDSRALHAAQSYAMRTASGHINQDVVGPASAKALDPQNSSSGLGPSSSVPVSFSRAQQRLLWMRQLMGESILGEQRTGQHPASDSTTDN</sequence>
<dbReference type="PANTHER" id="PTHR31221">
    <property type="entry name" value="WRKY TRANSCRIPTION FACTOR PROTEIN 1-RELATED"/>
    <property type="match status" value="1"/>
</dbReference>
<reference evidence="8 9" key="2">
    <citation type="journal article" date="2018" name="Plant J.">
        <title>The Physcomitrella patens chromosome-scale assembly reveals moss genome structure and evolution.</title>
        <authorList>
            <person name="Lang D."/>
            <person name="Ullrich K.K."/>
            <person name="Murat F."/>
            <person name="Fuchs J."/>
            <person name="Jenkins J."/>
            <person name="Haas F.B."/>
            <person name="Piednoel M."/>
            <person name="Gundlach H."/>
            <person name="Van Bel M."/>
            <person name="Meyberg R."/>
            <person name="Vives C."/>
            <person name="Morata J."/>
            <person name="Symeonidi A."/>
            <person name="Hiss M."/>
            <person name="Muchero W."/>
            <person name="Kamisugi Y."/>
            <person name="Saleh O."/>
            <person name="Blanc G."/>
            <person name="Decker E.L."/>
            <person name="van Gessel N."/>
            <person name="Grimwood J."/>
            <person name="Hayes R.D."/>
            <person name="Graham S.W."/>
            <person name="Gunter L.E."/>
            <person name="McDaniel S.F."/>
            <person name="Hoernstein S.N.W."/>
            <person name="Larsson A."/>
            <person name="Li F.W."/>
            <person name="Perroud P.F."/>
            <person name="Phillips J."/>
            <person name="Ranjan P."/>
            <person name="Rokshar D.S."/>
            <person name="Rothfels C.J."/>
            <person name="Schneider L."/>
            <person name="Shu S."/>
            <person name="Stevenson D.W."/>
            <person name="Thummler F."/>
            <person name="Tillich M."/>
            <person name="Villarreal Aguilar J.C."/>
            <person name="Widiez T."/>
            <person name="Wong G.K."/>
            <person name="Wymore A."/>
            <person name="Zhang Y."/>
            <person name="Zimmer A.D."/>
            <person name="Quatrano R.S."/>
            <person name="Mayer K.F.X."/>
            <person name="Goodstein D."/>
            <person name="Casacuberta J.M."/>
            <person name="Vandepoele K."/>
            <person name="Reski R."/>
            <person name="Cuming A.C."/>
            <person name="Tuskan G.A."/>
            <person name="Maumus F."/>
            <person name="Salse J."/>
            <person name="Schmutz J."/>
            <person name="Rensing S.A."/>
        </authorList>
    </citation>
    <scope>NUCLEOTIDE SEQUENCE [LARGE SCALE GENOMIC DNA]</scope>
    <source>
        <strain evidence="8 9">cv. Gransden 2004</strain>
    </source>
</reference>
<comment type="subcellular location">
    <subcellularLocation>
        <location evidence="1">Nucleus</location>
    </subcellularLocation>
</comment>
<dbReference type="Gramene" id="Pp3c2_32160V3.10">
    <property type="protein sequence ID" value="Pp3c2_32160V3.10"/>
    <property type="gene ID" value="Pp3c2_32160"/>
</dbReference>
<organism evidence="8 9">
    <name type="scientific">Physcomitrium patens</name>
    <name type="common">Spreading-leaved earth moss</name>
    <name type="synonym">Physcomitrella patens</name>
    <dbReference type="NCBI Taxonomy" id="3218"/>
    <lineage>
        <taxon>Eukaryota</taxon>
        <taxon>Viridiplantae</taxon>
        <taxon>Streptophyta</taxon>
        <taxon>Embryophyta</taxon>
        <taxon>Bryophyta</taxon>
        <taxon>Bryophytina</taxon>
        <taxon>Bryopsida</taxon>
        <taxon>Funariidae</taxon>
        <taxon>Funariales</taxon>
        <taxon>Funariaceae</taxon>
        <taxon>Physcomitrium</taxon>
    </lineage>
</organism>
<evidence type="ECO:0000313" key="9">
    <source>
        <dbReference type="Proteomes" id="UP000006727"/>
    </source>
</evidence>
<feature type="region of interest" description="Disordered" evidence="6">
    <location>
        <begin position="190"/>
        <end position="285"/>
    </location>
</feature>
<evidence type="ECO:0000256" key="5">
    <source>
        <dbReference type="ARBA" id="ARBA00023242"/>
    </source>
</evidence>
<dbReference type="AlphaFoldDB" id="A0A7I4D5E3"/>
<gene>
    <name evidence="8" type="primary">LOC112278470</name>
</gene>
<dbReference type="EnsemblPlants" id="Pp3c2_32160V3.8">
    <property type="protein sequence ID" value="Pp3c2_32160V3.8"/>
    <property type="gene ID" value="Pp3c2_32160"/>
</dbReference>
<dbReference type="PROSITE" id="PS50811">
    <property type="entry name" value="WRKY"/>
    <property type="match status" value="1"/>
</dbReference>
<dbReference type="EnsemblPlants" id="Pp3c2_32160V3.10">
    <property type="protein sequence ID" value="Pp3c2_32160V3.10"/>
    <property type="gene ID" value="Pp3c2_32160"/>
</dbReference>
<feature type="region of interest" description="Disordered" evidence="6">
    <location>
        <begin position="370"/>
        <end position="395"/>
    </location>
</feature>
<dbReference type="Gene3D" id="2.20.25.80">
    <property type="entry name" value="WRKY domain"/>
    <property type="match status" value="1"/>
</dbReference>
<feature type="region of interest" description="Disordered" evidence="6">
    <location>
        <begin position="525"/>
        <end position="545"/>
    </location>
</feature>
<dbReference type="GO" id="GO:0005634">
    <property type="term" value="C:nucleus"/>
    <property type="evidence" value="ECO:0000318"/>
    <property type="project" value="GO_Central"/>
</dbReference>
<keyword evidence="2" id="KW-0805">Transcription regulation</keyword>
<reference evidence="8" key="3">
    <citation type="submission" date="2020-12" db="UniProtKB">
        <authorList>
            <consortium name="EnsemblPlants"/>
        </authorList>
    </citation>
    <scope>IDENTIFICATION</scope>
</reference>
<feature type="compositionally biased region" description="Polar residues" evidence="6">
    <location>
        <begin position="197"/>
        <end position="206"/>
    </location>
</feature>
<dbReference type="PANTHER" id="PTHR31221:SF334">
    <property type="entry name" value="WRKY TRANSCRIPTION FACTOR 57-RELATED"/>
    <property type="match status" value="1"/>
</dbReference>
<evidence type="ECO:0000256" key="2">
    <source>
        <dbReference type="ARBA" id="ARBA00023015"/>
    </source>
</evidence>
<evidence type="ECO:0000259" key="7">
    <source>
        <dbReference type="PROSITE" id="PS50811"/>
    </source>
</evidence>
<feature type="compositionally biased region" description="Polar residues" evidence="6">
    <location>
        <begin position="235"/>
        <end position="251"/>
    </location>
</feature>
<keyword evidence="5" id="KW-0539">Nucleus</keyword>
<keyword evidence="3" id="KW-0238">DNA-binding</keyword>
<dbReference type="SMART" id="SM00774">
    <property type="entry name" value="WRKY"/>
    <property type="match status" value="1"/>
</dbReference>
<dbReference type="InterPro" id="IPR044810">
    <property type="entry name" value="WRKY_plant"/>
</dbReference>
<dbReference type="FunFam" id="2.20.25.80:FF:000003">
    <property type="entry name" value="WRKY transcription factor 57"/>
    <property type="match status" value="1"/>
</dbReference>
<evidence type="ECO:0000256" key="6">
    <source>
        <dbReference type="SAM" id="MobiDB-lite"/>
    </source>
</evidence>
<dbReference type="GO" id="GO:0006355">
    <property type="term" value="P:regulation of DNA-templated transcription"/>
    <property type="evidence" value="ECO:0000318"/>
    <property type="project" value="GO_Central"/>
</dbReference>
<dbReference type="OrthoDB" id="10621863at2759"/>
<dbReference type="KEGG" id="ppp:112278470"/>
<keyword evidence="4" id="KW-0804">Transcription</keyword>
<keyword evidence="9" id="KW-1185">Reference proteome</keyword>
<protein>
    <recommendedName>
        <fullName evidence="7">WRKY domain-containing protein</fullName>
    </recommendedName>
</protein>
<dbReference type="InterPro" id="IPR036576">
    <property type="entry name" value="WRKY_dom_sf"/>
</dbReference>
<feature type="region of interest" description="Disordered" evidence="6">
    <location>
        <begin position="1"/>
        <end position="53"/>
    </location>
</feature>
<evidence type="ECO:0000256" key="4">
    <source>
        <dbReference type="ARBA" id="ARBA00023163"/>
    </source>
</evidence>
<feature type="compositionally biased region" description="Polar residues" evidence="6">
    <location>
        <begin position="370"/>
        <end position="392"/>
    </location>
</feature>
<evidence type="ECO:0000256" key="3">
    <source>
        <dbReference type="ARBA" id="ARBA00023125"/>
    </source>
</evidence>